<keyword evidence="1" id="KW-0812">Transmembrane</keyword>
<protein>
    <recommendedName>
        <fullName evidence="2">YdbS-like PH domain-containing protein</fullName>
    </recommendedName>
</protein>
<dbReference type="AlphaFoldDB" id="A0A0H5Q307"/>
<sequence>MKTRTQPTYSFGTMIFRPRARQYLANDLIITVVCLAGLAVAGIDGVFMGNVLLWASLAIAVCLVYRFLYLRSMRFVITDEQFIYEHGVFRRTRDFMELYRIVDFREESSFSQQIFGLKTIQIYSGDRSTPCLDMTGMDMSANLIPFIRERVGASRKRNGIYEITNR</sequence>
<reference evidence="3" key="1">
    <citation type="submission" date="2015-06" db="EMBL/GenBank/DDBJ databases">
        <authorList>
            <person name="Joergensen T."/>
        </authorList>
    </citation>
    <scope>NUCLEOTIDE SEQUENCE</scope>
    <source>
        <strain evidence="3">RGFK1028</strain>
    </source>
</reference>
<reference evidence="3" key="2">
    <citation type="submission" date="2015-07" db="EMBL/GenBank/DDBJ databases">
        <title>Plasmids, circular viruses and viroids from rat gut.</title>
        <authorList>
            <person name="Jorgensen T.J."/>
            <person name="Hansen M.A."/>
            <person name="Xu Z."/>
            <person name="Tabak M.A."/>
            <person name="Sorensen S.J."/>
            <person name="Hansen L.H."/>
        </authorList>
    </citation>
    <scope>NUCLEOTIDE SEQUENCE</scope>
    <source>
        <strain evidence="3">RGFK1028</strain>
    </source>
</reference>
<feature type="transmembrane region" description="Helical" evidence="1">
    <location>
        <begin position="23"/>
        <end position="41"/>
    </location>
</feature>
<dbReference type="EMBL" id="LN853611">
    <property type="protein sequence ID" value="CRY96273.1"/>
    <property type="molecule type" value="Genomic_DNA"/>
</dbReference>
<feature type="domain" description="YdbS-like PH" evidence="2">
    <location>
        <begin position="71"/>
        <end position="132"/>
    </location>
</feature>
<accession>A0A0H5Q307</accession>
<dbReference type="InterPro" id="IPR005182">
    <property type="entry name" value="YdbS-like_PH"/>
</dbReference>
<feature type="transmembrane region" description="Helical" evidence="1">
    <location>
        <begin position="47"/>
        <end position="68"/>
    </location>
</feature>
<evidence type="ECO:0000256" key="1">
    <source>
        <dbReference type="SAM" id="Phobius"/>
    </source>
</evidence>
<keyword evidence="1" id="KW-0472">Membrane</keyword>
<organism evidence="3">
    <name type="scientific">uncultured prokaryote</name>
    <dbReference type="NCBI Taxonomy" id="198431"/>
    <lineage>
        <taxon>unclassified sequences</taxon>
        <taxon>environmental samples</taxon>
    </lineage>
</organism>
<keyword evidence="1" id="KW-1133">Transmembrane helix</keyword>
<dbReference type="Pfam" id="PF03703">
    <property type="entry name" value="bPH_2"/>
    <property type="match status" value="1"/>
</dbReference>
<name>A0A0H5Q307_9ZZZZ</name>
<evidence type="ECO:0000313" key="3">
    <source>
        <dbReference type="EMBL" id="CRY96273.1"/>
    </source>
</evidence>
<evidence type="ECO:0000259" key="2">
    <source>
        <dbReference type="Pfam" id="PF03703"/>
    </source>
</evidence>
<proteinExistence type="predicted"/>